<organism evidence="1 2">
    <name type="scientific">Tetrapyrgos nigripes</name>
    <dbReference type="NCBI Taxonomy" id="182062"/>
    <lineage>
        <taxon>Eukaryota</taxon>
        <taxon>Fungi</taxon>
        <taxon>Dikarya</taxon>
        <taxon>Basidiomycota</taxon>
        <taxon>Agaricomycotina</taxon>
        <taxon>Agaricomycetes</taxon>
        <taxon>Agaricomycetidae</taxon>
        <taxon>Agaricales</taxon>
        <taxon>Marasmiineae</taxon>
        <taxon>Marasmiaceae</taxon>
        <taxon>Tetrapyrgos</taxon>
    </lineage>
</organism>
<dbReference type="AlphaFoldDB" id="A0A8H5GH52"/>
<name>A0A8H5GH52_9AGAR</name>
<dbReference type="EMBL" id="JAACJM010000030">
    <property type="protein sequence ID" value="KAF5364903.1"/>
    <property type="molecule type" value="Genomic_DNA"/>
</dbReference>
<proteinExistence type="predicted"/>
<evidence type="ECO:0000313" key="2">
    <source>
        <dbReference type="Proteomes" id="UP000559256"/>
    </source>
</evidence>
<reference evidence="1 2" key="1">
    <citation type="journal article" date="2020" name="ISME J.">
        <title>Uncovering the hidden diversity of litter-decomposition mechanisms in mushroom-forming fungi.</title>
        <authorList>
            <person name="Floudas D."/>
            <person name="Bentzer J."/>
            <person name="Ahren D."/>
            <person name="Johansson T."/>
            <person name="Persson P."/>
            <person name="Tunlid A."/>
        </authorList>
    </citation>
    <scope>NUCLEOTIDE SEQUENCE [LARGE SCALE GENOMIC DNA]</scope>
    <source>
        <strain evidence="1 2">CBS 291.85</strain>
    </source>
</reference>
<accession>A0A8H5GH52</accession>
<keyword evidence="2" id="KW-1185">Reference proteome</keyword>
<gene>
    <name evidence="1" type="ORF">D9758_008128</name>
</gene>
<dbReference type="Proteomes" id="UP000559256">
    <property type="component" value="Unassembled WGS sequence"/>
</dbReference>
<sequence>MARSRIPVPPELVELIFCHLAEVDRTYPYSEDPGSCSVAGVEILTKGSQNNLRSCALTCSVGPAIKILWHTMDLVSFFTLLPGFVKRNNVYVLTGEIEDAFWQCFDMYVCAVKGVLLFVRRNRLFGEWGSREDSTIHSSVFSRVAQARRKPLPIYFAVGIPISNEMIFMIFPFFRSVPLSCSSGELEGGLSAVMAYFSLVAKEATLHSLDIKHSDYSHNNDFSLASVSQLKNLGACKLYFRGDVLADEGSVPMDLWALGHLEQLEVLHLTLLEKLISVPSAQLNA</sequence>
<evidence type="ECO:0000313" key="1">
    <source>
        <dbReference type="EMBL" id="KAF5364903.1"/>
    </source>
</evidence>
<protein>
    <submittedName>
        <fullName evidence="1">Uncharacterized protein</fullName>
    </submittedName>
</protein>
<comment type="caution">
    <text evidence="1">The sequence shown here is derived from an EMBL/GenBank/DDBJ whole genome shotgun (WGS) entry which is preliminary data.</text>
</comment>